<dbReference type="Pfam" id="PF00107">
    <property type="entry name" value="ADH_zinc_N"/>
    <property type="match status" value="1"/>
</dbReference>
<feature type="domain" description="Enoyl reductase (ER)" evidence="3">
    <location>
        <begin position="10"/>
        <end position="322"/>
    </location>
</feature>
<dbReference type="PANTHER" id="PTHR48106:SF2">
    <property type="entry name" value="ZN2+-BINDING DEHYDROGENASE"/>
    <property type="match status" value="1"/>
</dbReference>
<dbReference type="SMART" id="SM00829">
    <property type="entry name" value="PKS_ER"/>
    <property type="match status" value="1"/>
</dbReference>
<comment type="caution">
    <text evidence="4">The sequence shown here is derived from an EMBL/GenBank/DDBJ whole genome shotgun (WGS) entry which is preliminary data.</text>
</comment>
<dbReference type="Proteomes" id="UP000700706">
    <property type="component" value="Unassembled WGS sequence"/>
</dbReference>
<dbReference type="InterPro" id="IPR036291">
    <property type="entry name" value="NAD(P)-bd_dom_sf"/>
</dbReference>
<dbReference type="InterPro" id="IPR013154">
    <property type="entry name" value="ADH-like_N"/>
</dbReference>
<accession>A0A952FL06</accession>
<sequence length="324" mass="35060">MKAVVFDRIGLPAEVLYVADVPVPEIGLGEALVRMVAASINPGDFLFVQNLYPEPKKPKFPRQIAGNHGAGVIERAGPGVALPPGTLVAFSHERTWAEYTAVPAEYLIPLPPDMPVEKAGQLMNPITAWDLVAESGVESGQWLAVTAGYSTISTLVLQFARRRGIRTIAIVRRMHRELDLRDLGAEAVIDLSRQDLRAEVMAVTGGAGLHGVVDNVGGPATGTLIRSLAFGGRVVINGGMSEESFTLHNFDLLLNGVTLQPSVYRYFFGPPAPEDAAMLREMIEVFARPEIRVPLGGVHPLEDAERAIAESWARPGDGKRIFRM</sequence>
<reference evidence="4" key="1">
    <citation type="submission" date="2020-06" db="EMBL/GenBank/DDBJ databases">
        <title>Stable isotope informed genome-resolved metagenomics uncovers potential trophic interactions in rhizosphere soil.</title>
        <authorList>
            <person name="Starr E.P."/>
            <person name="Shi S."/>
            <person name="Blazewicz S.J."/>
            <person name="Koch B.J."/>
            <person name="Probst A.J."/>
            <person name="Hungate B.A."/>
            <person name="Pett-Ridge J."/>
            <person name="Firestone M.K."/>
            <person name="Banfield J.F."/>
        </authorList>
    </citation>
    <scope>NUCLEOTIDE SEQUENCE</scope>
    <source>
        <strain evidence="4">YM_69_17</strain>
    </source>
</reference>
<evidence type="ECO:0000256" key="1">
    <source>
        <dbReference type="ARBA" id="ARBA00022857"/>
    </source>
</evidence>
<dbReference type="SUPFAM" id="SSF50129">
    <property type="entry name" value="GroES-like"/>
    <property type="match status" value="1"/>
</dbReference>
<evidence type="ECO:0000259" key="3">
    <source>
        <dbReference type="SMART" id="SM00829"/>
    </source>
</evidence>
<keyword evidence="1" id="KW-0521">NADP</keyword>
<dbReference type="Gene3D" id="3.90.180.10">
    <property type="entry name" value="Medium-chain alcohol dehydrogenases, catalytic domain"/>
    <property type="match status" value="1"/>
</dbReference>
<dbReference type="Pfam" id="PF08240">
    <property type="entry name" value="ADH_N"/>
    <property type="match status" value="1"/>
</dbReference>
<dbReference type="AlphaFoldDB" id="A0A952FL06"/>
<evidence type="ECO:0000313" key="5">
    <source>
        <dbReference type="Proteomes" id="UP000700706"/>
    </source>
</evidence>
<evidence type="ECO:0000256" key="2">
    <source>
        <dbReference type="ARBA" id="ARBA00023002"/>
    </source>
</evidence>
<dbReference type="InterPro" id="IPR013149">
    <property type="entry name" value="ADH-like_C"/>
</dbReference>
<protein>
    <submittedName>
        <fullName evidence="4">Zinc-binding dehydrogenase</fullName>
    </submittedName>
</protein>
<keyword evidence="2" id="KW-0560">Oxidoreductase</keyword>
<gene>
    <name evidence="4" type="ORF">JF625_15565</name>
</gene>
<dbReference type="Gene3D" id="3.40.50.720">
    <property type="entry name" value="NAD(P)-binding Rossmann-like Domain"/>
    <property type="match status" value="1"/>
</dbReference>
<organism evidence="4 5">
    <name type="scientific">Inquilinus limosus</name>
    <dbReference type="NCBI Taxonomy" id="171674"/>
    <lineage>
        <taxon>Bacteria</taxon>
        <taxon>Pseudomonadati</taxon>
        <taxon>Pseudomonadota</taxon>
        <taxon>Alphaproteobacteria</taxon>
        <taxon>Rhodospirillales</taxon>
        <taxon>Rhodospirillaceae</taxon>
        <taxon>Inquilinus</taxon>
    </lineage>
</organism>
<dbReference type="SUPFAM" id="SSF51735">
    <property type="entry name" value="NAD(P)-binding Rossmann-fold domains"/>
    <property type="match status" value="1"/>
</dbReference>
<name>A0A952FL06_9PROT</name>
<proteinExistence type="predicted"/>
<dbReference type="InterPro" id="IPR011032">
    <property type="entry name" value="GroES-like_sf"/>
</dbReference>
<evidence type="ECO:0000313" key="4">
    <source>
        <dbReference type="EMBL" id="MBW8726557.1"/>
    </source>
</evidence>
<dbReference type="GO" id="GO:0070402">
    <property type="term" value="F:NADPH binding"/>
    <property type="evidence" value="ECO:0007669"/>
    <property type="project" value="TreeGrafter"/>
</dbReference>
<dbReference type="PANTHER" id="PTHR48106">
    <property type="entry name" value="QUINONE OXIDOREDUCTASE PIG3-RELATED"/>
    <property type="match status" value="1"/>
</dbReference>
<dbReference type="InterPro" id="IPR020843">
    <property type="entry name" value="ER"/>
</dbReference>
<dbReference type="GO" id="GO:0016651">
    <property type="term" value="F:oxidoreductase activity, acting on NAD(P)H"/>
    <property type="evidence" value="ECO:0007669"/>
    <property type="project" value="TreeGrafter"/>
</dbReference>
<dbReference type="EMBL" id="JAEKLZ010000221">
    <property type="protein sequence ID" value="MBW8726557.1"/>
    <property type="molecule type" value="Genomic_DNA"/>
</dbReference>